<dbReference type="Proteomes" id="UP000002630">
    <property type="component" value="Linkage Group LG10"/>
</dbReference>
<dbReference type="EC" id="2.7.12.2" evidence="6"/>
<dbReference type="SMART" id="SM00220">
    <property type="entry name" value="S_TKc"/>
    <property type="match status" value="1"/>
</dbReference>
<evidence type="ECO:0000256" key="5">
    <source>
        <dbReference type="ARBA" id="ARBA00038035"/>
    </source>
</evidence>
<dbReference type="Gene3D" id="3.30.200.20">
    <property type="entry name" value="Phosphorylase Kinase, domain 1"/>
    <property type="match status" value="1"/>
</dbReference>
<keyword evidence="2" id="KW-0547">Nucleotide-binding</keyword>
<feature type="compositionally biased region" description="Polar residues" evidence="11">
    <location>
        <begin position="109"/>
        <end position="119"/>
    </location>
</feature>
<evidence type="ECO:0000256" key="3">
    <source>
        <dbReference type="ARBA" id="ARBA00022777"/>
    </source>
</evidence>
<evidence type="ECO:0000256" key="11">
    <source>
        <dbReference type="SAM" id="MobiDB-lite"/>
    </source>
</evidence>
<evidence type="ECO:0000256" key="6">
    <source>
        <dbReference type="ARBA" id="ARBA00038999"/>
    </source>
</evidence>
<feature type="compositionally biased region" description="Acidic residues" evidence="11">
    <location>
        <begin position="315"/>
        <end position="331"/>
    </location>
</feature>
<dbReference type="PROSITE" id="PS00108">
    <property type="entry name" value="PROTEIN_KINASE_ST"/>
    <property type="match status" value="1"/>
</dbReference>
<feature type="region of interest" description="Disordered" evidence="11">
    <location>
        <begin position="1"/>
        <end position="336"/>
    </location>
</feature>
<dbReference type="STRING" id="2880.D7G921"/>
<accession>D7G921</accession>
<keyword evidence="10" id="KW-0175">Coiled coil</keyword>
<dbReference type="InterPro" id="IPR008271">
    <property type="entry name" value="Ser/Thr_kinase_AS"/>
</dbReference>
<evidence type="ECO:0000313" key="14">
    <source>
        <dbReference type="Proteomes" id="UP000002630"/>
    </source>
</evidence>
<evidence type="ECO:0000259" key="12">
    <source>
        <dbReference type="PROSITE" id="PS50011"/>
    </source>
</evidence>
<dbReference type="PANTHER" id="PTHR48013:SF9">
    <property type="entry name" value="DUAL SPECIFICITY MITOGEN-ACTIVATED PROTEIN KINASE KINASE 5"/>
    <property type="match status" value="1"/>
</dbReference>
<keyword evidence="14" id="KW-1185">Reference proteome</keyword>
<evidence type="ECO:0000256" key="7">
    <source>
        <dbReference type="ARBA" id="ARBA00049014"/>
    </source>
</evidence>
<dbReference type="SUPFAM" id="SSF56112">
    <property type="entry name" value="Protein kinase-like (PK-like)"/>
    <property type="match status" value="1"/>
</dbReference>
<comment type="catalytic activity">
    <reaction evidence="8">
        <text>L-threonyl-[protein] + ATP = O-phospho-L-threonyl-[protein] + ADP + H(+)</text>
        <dbReference type="Rhea" id="RHEA:46608"/>
        <dbReference type="Rhea" id="RHEA-COMP:11060"/>
        <dbReference type="Rhea" id="RHEA-COMP:11605"/>
        <dbReference type="ChEBI" id="CHEBI:15378"/>
        <dbReference type="ChEBI" id="CHEBI:30013"/>
        <dbReference type="ChEBI" id="CHEBI:30616"/>
        <dbReference type="ChEBI" id="CHEBI:61977"/>
        <dbReference type="ChEBI" id="CHEBI:456216"/>
        <dbReference type="EC" id="2.7.12.2"/>
    </reaction>
</comment>
<organism evidence="13 14">
    <name type="scientific">Ectocarpus siliculosus</name>
    <name type="common">Brown alga</name>
    <name type="synonym">Conferva siliculosa</name>
    <dbReference type="NCBI Taxonomy" id="2880"/>
    <lineage>
        <taxon>Eukaryota</taxon>
        <taxon>Sar</taxon>
        <taxon>Stramenopiles</taxon>
        <taxon>Ochrophyta</taxon>
        <taxon>PX clade</taxon>
        <taxon>Phaeophyceae</taxon>
        <taxon>Ectocarpales</taxon>
        <taxon>Ectocarpaceae</taxon>
        <taxon>Ectocarpus</taxon>
    </lineage>
</organism>
<evidence type="ECO:0000256" key="8">
    <source>
        <dbReference type="ARBA" id="ARBA00049299"/>
    </source>
</evidence>
<sequence length="889" mass="95889">MDGDDETSASTPDRVNGAGARLSLPRRGGPGHNRNWARMSLGGLARGRRRDKEPKGLTPRSPTRRMTLGGAMREQGVGAGGHAYKGRHGIRYEQPHPDAWMEELGEDQAATSLPISTSPGRLASPIAEDSVAAVESDKQAPEGRDDTDAEDAGDNDAGTDGHKNSSSVLPTGQGQVPASGAVPLSDVVVDTGTGFGAGPPPMGNVSPSSEYRRGSMSPGMPTEGRLRTQSWTAAAAAPSPPVLRGPFSRARSRSRSPRHRVSMTLGPTGGLHLARKPEHNRFSSGGTSMGADRNIGLSENPSIASTAEEGVNLTEGEDDGPVERGDEDEEDKAVGPFTETSLEMARLRLPHMDLGFEEDGFFGIDVRSLIIGREIARGAYGVVHEGKLHPSPRDASVEDEDEEQAAAAPREAEGGAATNIEGEVERDTLVTEATEGEEEIFHDAAQESVEHAKGERDAAQEEEEEARSVAVKIQQVPEDEEEQANLLGELAMLRNHKHSHLVEFIGTAMAVERGSDTVMVAMELCTNGALREALKLNIDWPLKVRIASDMTDGLQYLHQHGIIHRDIKTPNVLIDGCWRAKLCDYNFAIDENSSIKQDFCAGTAEFMSPEVLLSEEYGLPSDVFSLGMIFVEMLTGQEPSPSFPERPPQTFFVVSEEEIEGQLLPGYPSSFSLLQSQCLFAEPAERPTAEDAFNWLQDLVNETGEDNIVLPQSGPPLPVLTEGAAIAREGNVINASPKGNEQHWLDTEMMEQQIDAMVENAVERALAERRGQDVGLVGGVTGEDESAAKFEQMKEEMDALRAACDERDSRISELEVQALRNTSTLKMLSSALEVAYKQLMAVSQPDWSSGANGPQADEAASSERGNFSRQEHDDFDAVEARLSQLGPNL</sequence>
<evidence type="ECO:0000313" key="13">
    <source>
        <dbReference type="EMBL" id="CBJ28182.1"/>
    </source>
</evidence>
<dbReference type="OrthoDB" id="266718at2759"/>
<dbReference type="EMBL" id="FN649735">
    <property type="protein sequence ID" value="CBJ28182.1"/>
    <property type="molecule type" value="Genomic_DNA"/>
</dbReference>
<dbReference type="InParanoid" id="D7G921"/>
<protein>
    <recommendedName>
        <fullName evidence="6">mitogen-activated protein kinase kinase</fullName>
        <ecNumber evidence="6">2.7.12.2</ecNumber>
    </recommendedName>
</protein>
<dbReference type="EMBL" id="FN649181">
    <property type="protein sequence ID" value="CBJ28182.1"/>
    <property type="molecule type" value="Genomic_DNA"/>
</dbReference>
<dbReference type="GO" id="GO:0004708">
    <property type="term" value="F:MAP kinase kinase activity"/>
    <property type="evidence" value="ECO:0007669"/>
    <property type="project" value="UniProtKB-EC"/>
</dbReference>
<feature type="domain" description="Protein kinase" evidence="12">
    <location>
        <begin position="369"/>
        <end position="700"/>
    </location>
</feature>
<feature type="compositionally biased region" description="Polar residues" evidence="11">
    <location>
        <begin position="164"/>
        <end position="176"/>
    </location>
</feature>
<feature type="coiled-coil region" evidence="10">
    <location>
        <begin position="783"/>
        <end position="810"/>
    </location>
</feature>
<comment type="similarity">
    <text evidence="5">Belongs to the protein kinase superfamily. STE Ser/Thr protein kinase family. MAP kinase kinase subfamily.</text>
</comment>
<dbReference type="PANTHER" id="PTHR48013">
    <property type="entry name" value="DUAL SPECIFICITY MITOGEN-ACTIVATED PROTEIN KINASE KINASE 5-RELATED"/>
    <property type="match status" value="1"/>
</dbReference>
<dbReference type="InterPro" id="IPR000719">
    <property type="entry name" value="Prot_kinase_dom"/>
</dbReference>
<name>D7G921_ECTSI</name>
<evidence type="ECO:0000256" key="2">
    <source>
        <dbReference type="ARBA" id="ARBA00022741"/>
    </source>
</evidence>
<dbReference type="GO" id="GO:0005524">
    <property type="term" value="F:ATP binding"/>
    <property type="evidence" value="ECO:0007669"/>
    <property type="project" value="UniProtKB-KW"/>
</dbReference>
<dbReference type="eggNOG" id="KOG0198">
    <property type="taxonomic scope" value="Eukaryota"/>
</dbReference>
<dbReference type="InterPro" id="IPR011009">
    <property type="entry name" value="Kinase-like_dom_sf"/>
</dbReference>
<evidence type="ECO:0000256" key="10">
    <source>
        <dbReference type="SAM" id="Coils"/>
    </source>
</evidence>
<dbReference type="OMA" id="YNSIEHQ"/>
<feature type="compositionally biased region" description="Basic and acidic residues" evidence="11">
    <location>
        <begin position="135"/>
        <end position="146"/>
    </location>
</feature>
<feature type="compositionally biased region" description="Basic residues" evidence="11">
    <location>
        <begin position="250"/>
        <end position="261"/>
    </location>
</feature>
<dbReference type="PROSITE" id="PS50011">
    <property type="entry name" value="PROTEIN_KINASE_DOM"/>
    <property type="match status" value="1"/>
</dbReference>
<feature type="region of interest" description="Disordered" evidence="11">
    <location>
        <begin position="445"/>
        <end position="467"/>
    </location>
</feature>
<evidence type="ECO:0000256" key="4">
    <source>
        <dbReference type="ARBA" id="ARBA00022840"/>
    </source>
</evidence>
<feature type="region of interest" description="Disordered" evidence="11">
    <location>
        <begin position="844"/>
        <end position="889"/>
    </location>
</feature>
<comment type="catalytic activity">
    <reaction evidence="7">
        <text>L-seryl-[protein] + ATP = O-phospho-L-seryl-[protein] + ADP + H(+)</text>
        <dbReference type="Rhea" id="RHEA:17989"/>
        <dbReference type="Rhea" id="RHEA-COMP:9863"/>
        <dbReference type="Rhea" id="RHEA-COMP:11604"/>
        <dbReference type="ChEBI" id="CHEBI:15378"/>
        <dbReference type="ChEBI" id="CHEBI:29999"/>
        <dbReference type="ChEBI" id="CHEBI:30616"/>
        <dbReference type="ChEBI" id="CHEBI:83421"/>
        <dbReference type="ChEBI" id="CHEBI:456216"/>
        <dbReference type="EC" id="2.7.12.2"/>
    </reaction>
</comment>
<dbReference type="Pfam" id="PF00069">
    <property type="entry name" value="Pkinase"/>
    <property type="match status" value="1"/>
</dbReference>
<comment type="catalytic activity">
    <reaction evidence="9">
        <text>L-tyrosyl-[protein] + ATP = O-phospho-L-tyrosyl-[protein] + ADP + H(+)</text>
        <dbReference type="Rhea" id="RHEA:10596"/>
        <dbReference type="Rhea" id="RHEA-COMP:10136"/>
        <dbReference type="Rhea" id="RHEA-COMP:20101"/>
        <dbReference type="ChEBI" id="CHEBI:15378"/>
        <dbReference type="ChEBI" id="CHEBI:30616"/>
        <dbReference type="ChEBI" id="CHEBI:46858"/>
        <dbReference type="ChEBI" id="CHEBI:61978"/>
        <dbReference type="ChEBI" id="CHEBI:456216"/>
        <dbReference type="EC" id="2.7.12.2"/>
    </reaction>
</comment>
<reference evidence="13 14" key="1">
    <citation type="journal article" date="2010" name="Nature">
        <title>The Ectocarpus genome and the independent evolution of multicellularity in brown algae.</title>
        <authorList>
            <person name="Cock J.M."/>
            <person name="Sterck L."/>
            <person name="Rouze P."/>
            <person name="Scornet D."/>
            <person name="Allen A.E."/>
            <person name="Amoutzias G."/>
            <person name="Anthouard V."/>
            <person name="Artiguenave F."/>
            <person name="Aury J.M."/>
            <person name="Badger J.H."/>
            <person name="Beszteri B."/>
            <person name="Billiau K."/>
            <person name="Bonnet E."/>
            <person name="Bothwell J.H."/>
            <person name="Bowler C."/>
            <person name="Boyen C."/>
            <person name="Brownlee C."/>
            <person name="Carrano C.J."/>
            <person name="Charrier B."/>
            <person name="Cho G.Y."/>
            <person name="Coelho S.M."/>
            <person name="Collen J."/>
            <person name="Corre E."/>
            <person name="Da Silva C."/>
            <person name="Delage L."/>
            <person name="Delaroque N."/>
            <person name="Dittami S.M."/>
            <person name="Doulbeau S."/>
            <person name="Elias M."/>
            <person name="Farnham G."/>
            <person name="Gachon C.M."/>
            <person name="Gschloessl B."/>
            <person name="Heesch S."/>
            <person name="Jabbari K."/>
            <person name="Jubin C."/>
            <person name="Kawai H."/>
            <person name="Kimura K."/>
            <person name="Kloareg B."/>
            <person name="Kupper F.C."/>
            <person name="Lang D."/>
            <person name="Le Bail A."/>
            <person name="Leblanc C."/>
            <person name="Lerouge P."/>
            <person name="Lohr M."/>
            <person name="Lopez P.J."/>
            <person name="Martens C."/>
            <person name="Maumus F."/>
            <person name="Michel G."/>
            <person name="Miranda-Saavedra D."/>
            <person name="Morales J."/>
            <person name="Moreau H."/>
            <person name="Motomura T."/>
            <person name="Nagasato C."/>
            <person name="Napoli C.A."/>
            <person name="Nelson D.R."/>
            <person name="Nyvall-Collen P."/>
            <person name="Peters A.F."/>
            <person name="Pommier C."/>
            <person name="Potin P."/>
            <person name="Poulain J."/>
            <person name="Quesneville H."/>
            <person name="Read B."/>
            <person name="Rensing S.A."/>
            <person name="Ritter A."/>
            <person name="Rousvoal S."/>
            <person name="Samanta M."/>
            <person name="Samson G."/>
            <person name="Schroeder D.C."/>
            <person name="Segurens B."/>
            <person name="Strittmatter M."/>
            <person name="Tonon T."/>
            <person name="Tregear J.W."/>
            <person name="Valentin K."/>
            <person name="von Dassow P."/>
            <person name="Yamagishi T."/>
            <person name="Van de Peer Y."/>
            <person name="Wincker P."/>
        </authorList>
    </citation>
    <scope>NUCLEOTIDE SEQUENCE [LARGE SCALE GENOMIC DNA]</scope>
    <source>
        <strain evidence="14">Ec32 / CCAP1310/4</strain>
    </source>
</reference>
<proteinExistence type="inferred from homology"/>
<keyword evidence="4" id="KW-0067">ATP-binding</keyword>
<feature type="compositionally biased region" description="Basic and acidic residues" evidence="11">
    <location>
        <begin position="445"/>
        <end position="459"/>
    </location>
</feature>
<dbReference type="AlphaFoldDB" id="D7G921"/>
<evidence type="ECO:0000256" key="9">
    <source>
        <dbReference type="ARBA" id="ARBA00051693"/>
    </source>
</evidence>
<evidence type="ECO:0000256" key="1">
    <source>
        <dbReference type="ARBA" id="ARBA00022679"/>
    </source>
</evidence>
<feature type="compositionally biased region" description="Low complexity" evidence="11">
    <location>
        <begin position="405"/>
        <end position="417"/>
    </location>
</feature>
<feature type="region of interest" description="Disordered" evidence="11">
    <location>
        <begin position="385"/>
        <end position="425"/>
    </location>
</feature>
<feature type="compositionally biased region" description="Basic and acidic residues" evidence="11">
    <location>
        <begin position="385"/>
        <end position="396"/>
    </location>
</feature>
<dbReference type="Gene3D" id="1.10.510.10">
    <property type="entry name" value="Transferase(Phosphotransferase) domain 1"/>
    <property type="match status" value="1"/>
</dbReference>
<gene>
    <name evidence="13" type="ORF">Esi_0094_0065</name>
</gene>
<keyword evidence="1" id="KW-0808">Transferase</keyword>
<keyword evidence="3 13" id="KW-0418">Kinase</keyword>